<keyword evidence="4 6" id="KW-0472">Membrane</keyword>
<evidence type="ECO:0008006" key="9">
    <source>
        <dbReference type="Google" id="ProtNLM"/>
    </source>
</evidence>
<keyword evidence="8" id="KW-1185">Reference proteome</keyword>
<feature type="transmembrane region" description="Helical" evidence="6">
    <location>
        <begin position="157"/>
        <end position="175"/>
    </location>
</feature>
<dbReference type="InterPro" id="IPR036259">
    <property type="entry name" value="MFS_trans_sf"/>
</dbReference>
<evidence type="ECO:0000256" key="3">
    <source>
        <dbReference type="ARBA" id="ARBA00022989"/>
    </source>
</evidence>
<dbReference type="eggNOG" id="KOG0252">
    <property type="taxonomic scope" value="Eukaryota"/>
</dbReference>
<organism evidence="7 8">
    <name type="scientific">Thalassiosira oceanica</name>
    <name type="common">Marine diatom</name>
    <dbReference type="NCBI Taxonomy" id="159749"/>
    <lineage>
        <taxon>Eukaryota</taxon>
        <taxon>Sar</taxon>
        <taxon>Stramenopiles</taxon>
        <taxon>Ochrophyta</taxon>
        <taxon>Bacillariophyta</taxon>
        <taxon>Coscinodiscophyceae</taxon>
        <taxon>Thalassiosirophycidae</taxon>
        <taxon>Thalassiosirales</taxon>
        <taxon>Thalassiosiraceae</taxon>
        <taxon>Thalassiosira</taxon>
    </lineage>
</organism>
<proteinExistence type="predicted"/>
<dbReference type="AlphaFoldDB" id="K0T771"/>
<comment type="caution">
    <text evidence="7">The sequence shown here is derived from an EMBL/GenBank/DDBJ whole genome shotgun (WGS) entry which is preliminary data.</text>
</comment>
<comment type="subcellular location">
    <subcellularLocation>
        <location evidence="1">Membrane</location>
        <topology evidence="1">Multi-pass membrane protein</topology>
    </subcellularLocation>
</comment>
<name>K0T771_THAOC</name>
<gene>
    <name evidence="7" type="ORF">THAOC_05456</name>
</gene>
<feature type="compositionally biased region" description="Basic and acidic residues" evidence="5">
    <location>
        <begin position="80"/>
        <end position="89"/>
    </location>
</feature>
<protein>
    <recommendedName>
        <fullName evidence="9">Major facilitator superfamily (MFS) profile domain-containing protein</fullName>
    </recommendedName>
</protein>
<feature type="transmembrane region" description="Helical" evidence="6">
    <location>
        <begin position="245"/>
        <end position="265"/>
    </location>
</feature>
<dbReference type="GO" id="GO:0022857">
    <property type="term" value="F:transmembrane transporter activity"/>
    <property type="evidence" value="ECO:0007669"/>
    <property type="project" value="InterPro"/>
</dbReference>
<feature type="transmembrane region" description="Helical" evidence="6">
    <location>
        <begin position="544"/>
        <end position="563"/>
    </location>
</feature>
<dbReference type="Proteomes" id="UP000266841">
    <property type="component" value="Unassembled WGS sequence"/>
</dbReference>
<reference evidence="7 8" key="1">
    <citation type="journal article" date="2012" name="Genome Biol.">
        <title>Genome and low-iron response of an oceanic diatom adapted to chronic iron limitation.</title>
        <authorList>
            <person name="Lommer M."/>
            <person name="Specht M."/>
            <person name="Roy A.S."/>
            <person name="Kraemer L."/>
            <person name="Andreson R."/>
            <person name="Gutowska M.A."/>
            <person name="Wolf J."/>
            <person name="Bergner S.V."/>
            <person name="Schilhabel M.B."/>
            <person name="Klostermeier U.C."/>
            <person name="Beiko R.G."/>
            <person name="Rosenstiel P."/>
            <person name="Hippler M."/>
            <person name="Laroche J."/>
        </authorList>
    </citation>
    <scope>NUCLEOTIDE SEQUENCE [LARGE SCALE GENOMIC DNA]</scope>
    <source>
        <strain evidence="7 8">CCMP1005</strain>
    </source>
</reference>
<dbReference type="OMA" id="ESFPTRY"/>
<feature type="transmembrane region" description="Helical" evidence="6">
    <location>
        <begin position="126"/>
        <end position="145"/>
    </location>
</feature>
<evidence type="ECO:0000256" key="6">
    <source>
        <dbReference type="SAM" id="Phobius"/>
    </source>
</evidence>
<evidence type="ECO:0000313" key="8">
    <source>
        <dbReference type="Proteomes" id="UP000266841"/>
    </source>
</evidence>
<accession>K0T771</accession>
<feature type="transmembrane region" description="Helical" evidence="6">
    <location>
        <begin position="353"/>
        <end position="373"/>
    </location>
</feature>
<evidence type="ECO:0000256" key="4">
    <source>
        <dbReference type="ARBA" id="ARBA00023136"/>
    </source>
</evidence>
<dbReference type="OrthoDB" id="433512at2759"/>
<feature type="compositionally biased region" description="Acidic residues" evidence="5">
    <location>
        <begin position="181"/>
        <end position="192"/>
    </location>
</feature>
<dbReference type="EMBL" id="AGNL01005033">
    <property type="protein sequence ID" value="EJK72959.1"/>
    <property type="molecule type" value="Genomic_DNA"/>
</dbReference>
<evidence type="ECO:0000256" key="5">
    <source>
        <dbReference type="SAM" id="MobiDB-lite"/>
    </source>
</evidence>
<feature type="transmembrane region" description="Helical" evidence="6">
    <location>
        <begin position="448"/>
        <end position="468"/>
    </location>
</feature>
<evidence type="ECO:0000256" key="2">
    <source>
        <dbReference type="ARBA" id="ARBA00022692"/>
    </source>
</evidence>
<keyword evidence="2 6" id="KW-0812">Transmembrane</keyword>
<dbReference type="GO" id="GO:0016020">
    <property type="term" value="C:membrane"/>
    <property type="evidence" value="ECO:0007669"/>
    <property type="project" value="UniProtKB-SubCell"/>
</dbReference>
<feature type="transmembrane region" description="Helical" evidence="6">
    <location>
        <begin position="474"/>
        <end position="492"/>
    </location>
</feature>
<dbReference type="SUPFAM" id="SSF103473">
    <property type="entry name" value="MFS general substrate transporter"/>
    <property type="match status" value="1"/>
</dbReference>
<feature type="transmembrane region" description="Helical" evidence="6">
    <location>
        <begin position="513"/>
        <end position="532"/>
    </location>
</feature>
<feature type="compositionally biased region" description="Acidic residues" evidence="5">
    <location>
        <begin position="1"/>
        <end position="14"/>
    </location>
</feature>
<keyword evidence="3 6" id="KW-1133">Transmembrane helix</keyword>
<dbReference type="PANTHER" id="PTHR24064">
    <property type="entry name" value="SOLUTE CARRIER FAMILY 22 MEMBER"/>
    <property type="match status" value="1"/>
</dbReference>
<dbReference type="Pfam" id="PF00083">
    <property type="entry name" value="Sugar_tr"/>
    <property type="match status" value="1"/>
</dbReference>
<evidence type="ECO:0000313" key="7">
    <source>
        <dbReference type="EMBL" id="EJK72959.1"/>
    </source>
</evidence>
<feature type="region of interest" description="Disordered" evidence="5">
    <location>
        <begin position="71"/>
        <end position="93"/>
    </location>
</feature>
<dbReference type="InterPro" id="IPR005828">
    <property type="entry name" value="MFS_sugar_transport-like"/>
</dbReference>
<feature type="transmembrane region" description="Helical" evidence="6">
    <location>
        <begin position="214"/>
        <end position="233"/>
    </location>
</feature>
<evidence type="ECO:0000256" key="1">
    <source>
        <dbReference type="ARBA" id="ARBA00004141"/>
    </source>
</evidence>
<feature type="transmembrane region" description="Helical" evidence="6">
    <location>
        <begin position="98"/>
        <end position="117"/>
    </location>
</feature>
<feature type="region of interest" description="Disordered" evidence="5">
    <location>
        <begin position="1"/>
        <end position="22"/>
    </location>
</feature>
<dbReference type="Gene3D" id="1.20.1250.20">
    <property type="entry name" value="MFS general substrate transporter like domains"/>
    <property type="match status" value="2"/>
</dbReference>
<sequence length="569" mass="61636">MVGADGDEENDEPQDCPQGEPALGTRQLLVSALRSRNQVMAMLSNFSTSYNAVNVGLVLPVLQYSVSDASGGGESYSSPDHQEVQRSLEDDQDDEESIVASSLLMGMIIGQLIGGFLGDWLGRRRAMVLVMILQIGGSIGSAIFVTTSESAMNELAIWRFVLGIGAGGVYPLAAVMSAEDREGDECESDEASEAGNSGELPADNQKSIESFQRIALTFATQGWGFLAVPLLAWPMLACRMNADSVWRTLLGLGALPGLLVLYLRIAGDSCSKRRGETLSRVEDPGDGQSNFVADDLSEDNEVDPDNEMALIDNSHLHGRDPNSLEFDALQDLQGENRGLWESIKSEPQLKRKLAGTAGAWFLFDVLFYGNTLFEPLVLEAAFGPGSGADGYELLQSTARDSLVISLLSLPGYFMTVLLIGRRTCTCRSLRTNSRCSAICPPFRQTPSFIQLQGFGLMFLLYLTIGLLWHRLSEVPWLLILLYASTFFFSNYGPNSTTFLLPSVTYSKECRSTLNGISAAWGKVGAIAGASLFAPASKARGEPFVMIFCGCVSLMGWLLTKFFVPSNTLS</sequence>
<feature type="transmembrane region" description="Helical" evidence="6">
    <location>
        <begin position="402"/>
        <end position="420"/>
    </location>
</feature>
<feature type="region of interest" description="Disordered" evidence="5">
    <location>
        <begin position="181"/>
        <end position="203"/>
    </location>
</feature>